<dbReference type="SUPFAM" id="SSF48403">
    <property type="entry name" value="Ankyrin repeat"/>
    <property type="match status" value="1"/>
</dbReference>
<feature type="region of interest" description="Disordered" evidence="2">
    <location>
        <begin position="103"/>
        <end position="123"/>
    </location>
</feature>
<dbReference type="PANTHER" id="PTHR43836">
    <property type="entry name" value="CATECHOL O-METHYLTRANSFERASE 1-RELATED"/>
    <property type="match status" value="1"/>
</dbReference>
<dbReference type="EMBL" id="CAXAMM010030113">
    <property type="protein sequence ID" value="CAK9065998.1"/>
    <property type="molecule type" value="Genomic_DNA"/>
</dbReference>
<dbReference type="PANTHER" id="PTHR43836:SF2">
    <property type="entry name" value="CATECHOL O-METHYLTRANSFERASE 1-RELATED"/>
    <property type="match status" value="1"/>
</dbReference>
<dbReference type="PROSITE" id="PS50088">
    <property type="entry name" value="ANK_REPEAT"/>
    <property type="match status" value="1"/>
</dbReference>
<organism evidence="3 4">
    <name type="scientific">Durusdinium trenchii</name>
    <dbReference type="NCBI Taxonomy" id="1381693"/>
    <lineage>
        <taxon>Eukaryota</taxon>
        <taxon>Sar</taxon>
        <taxon>Alveolata</taxon>
        <taxon>Dinophyceae</taxon>
        <taxon>Suessiales</taxon>
        <taxon>Symbiodiniaceae</taxon>
        <taxon>Durusdinium</taxon>
    </lineage>
</organism>
<dbReference type="Proteomes" id="UP001642464">
    <property type="component" value="Unassembled WGS sequence"/>
</dbReference>
<keyword evidence="1" id="KW-0040">ANK repeat</keyword>
<gene>
    <name evidence="3" type="ORF">SCF082_LOCUS33677</name>
</gene>
<dbReference type="Gene3D" id="1.25.40.20">
    <property type="entry name" value="Ankyrin repeat-containing domain"/>
    <property type="match status" value="1"/>
</dbReference>
<feature type="repeat" description="ANK" evidence="1">
    <location>
        <begin position="292"/>
        <end position="328"/>
    </location>
</feature>
<comment type="caution">
    <text evidence="3">The sequence shown here is derived from an EMBL/GenBank/DDBJ whole genome shotgun (WGS) entry which is preliminary data.</text>
</comment>
<sequence>MPFIGEGICSSEAMLWVSEMQKNLPRAISVLSHLTIFPRVARSPTWRATLGVSAVLLLWRQGSVSTARAARGMLQATTGKHRKVAGALEQRLDDLLLGREARAESMRQGSRGRHGTAAPASLPNELSRPLESLAAALREGPPDKIADRRKEFELLRHLAANAFPWAAQDVLREMEKFGAQKIFLKLAGGVKRRLLERAAAEAPPGLVVELGTYVGFSSMVLAFLQKTGVGRMPVRIVQKDDLRKAYPPNGIPTAKNQTPDDFLFQACQYSVSMASLDRALQKGANVNARNKDGNSPLMIACQNWTASQYMPFVQKLLDQKAEVNVESGWGFTPLDKVAELLKEAELARKQEILAQEERREIMEGRSIVGYGYGTAEEQRQRLIPNQPLADELDTFKCLPQLRECKKLLESKGAKPGDAPFNPAYLTTEAVACFTRVRATGVDGARRRAKQVV</sequence>
<evidence type="ECO:0000313" key="3">
    <source>
        <dbReference type="EMBL" id="CAK9065998.1"/>
    </source>
</evidence>
<evidence type="ECO:0000256" key="2">
    <source>
        <dbReference type="SAM" id="MobiDB-lite"/>
    </source>
</evidence>
<evidence type="ECO:0000313" key="4">
    <source>
        <dbReference type="Proteomes" id="UP001642464"/>
    </source>
</evidence>
<dbReference type="InterPro" id="IPR029063">
    <property type="entry name" value="SAM-dependent_MTases_sf"/>
</dbReference>
<dbReference type="InterPro" id="IPR036770">
    <property type="entry name" value="Ankyrin_rpt-contain_sf"/>
</dbReference>
<protein>
    <submittedName>
        <fullName evidence="3">Ankyrin repeat domain-containing protein 53</fullName>
    </submittedName>
</protein>
<proteinExistence type="predicted"/>
<name>A0ABP0NQD8_9DINO</name>
<evidence type="ECO:0000256" key="1">
    <source>
        <dbReference type="PROSITE-ProRule" id="PRU00023"/>
    </source>
</evidence>
<dbReference type="Pfam" id="PF00023">
    <property type="entry name" value="Ank"/>
    <property type="match status" value="1"/>
</dbReference>
<dbReference type="InterPro" id="IPR002110">
    <property type="entry name" value="Ankyrin_rpt"/>
</dbReference>
<keyword evidence="4" id="KW-1185">Reference proteome</keyword>
<dbReference type="Gene3D" id="3.40.50.150">
    <property type="entry name" value="Vaccinia Virus protein VP39"/>
    <property type="match status" value="1"/>
</dbReference>
<reference evidence="3 4" key="1">
    <citation type="submission" date="2024-02" db="EMBL/GenBank/DDBJ databases">
        <authorList>
            <person name="Chen Y."/>
            <person name="Shah S."/>
            <person name="Dougan E. K."/>
            <person name="Thang M."/>
            <person name="Chan C."/>
        </authorList>
    </citation>
    <scope>NUCLEOTIDE SEQUENCE [LARGE SCALE GENOMIC DNA]</scope>
</reference>
<accession>A0ABP0NQD8</accession>